<evidence type="ECO:0000313" key="4">
    <source>
        <dbReference type="EMBL" id="KAJ8964254.1"/>
    </source>
</evidence>
<dbReference type="Proteomes" id="UP001162164">
    <property type="component" value="Unassembled WGS sequence"/>
</dbReference>
<keyword evidence="5" id="KW-1185">Reference proteome</keyword>
<evidence type="ECO:0000256" key="2">
    <source>
        <dbReference type="SAM" id="MobiDB-lite"/>
    </source>
</evidence>
<sequence length="121" mass="13315">MGTHENRFDYKVCVLGIEAKGRGTSKQIGKQNAAHNALMLLKDKGIYNPDENPVQELKTPSHNTNLPESPFKDSPNCIVSPIPAARSLFTSLYSFPAGWMMSFGLSLSCPYIACLLRSKVL</sequence>
<accession>A0ABQ9ITW6</accession>
<feature type="compositionally biased region" description="Polar residues" evidence="2">
    <location>
        <begin position="58"/>
        <end position="67"/>
    </location>
</feature>
<reference evidence="4" key="1">
    <citation type="journal article" date="2023" name="Insect Mol. Biol.">
        <title>Genome sequencing provides insights into the evolution of gene families encoding plant cell wall-degrading enzymes in longhorned beetles.</title>
        <authorList>
            <person name="Shin N.R."/>
            <person name="Okamura Y."/>
            <person name="Kirsch R."/>
            <person name="Pauchet Y."/>
        </authorList>
    </citation>
    <scope>NUCLEOTIDE SEQUENCE</scope>
    <source>
        <strain evidence="4">MMC_N1</strain>
    </source>
</reference>
<protein>
    <recommendedName>
        <fullName evidence="3">DRBM domain-containing protein</fullName>
    </recommendedName>
</protein>
<gene>
    <name evidence="4" type="ORF">NQ317_003557</name>
</gene>
<evidence type="ECO:0000313" key="5">
    <source>
        <dbReference type="Proteomes" id="UP001162164"/>
    </source>
</evidence>
<dbReference type="Gene3D" id="3.30.160.20">
    <property type="match status" value="1"/>
</dbReference>
<feature type="region of interest" description="Disordered" evidence="2">
    <location>
        <begin position="51"/>
        <end position="72"/>
    </location>
</feature>
<dbReference type="SUPFAM" id="SSF54768">
    <property type="entry name" value="dsRNA-binding domain-like"/>
    <property type="match status" value="1"/>
</dbReference>
<feature type="domain" description="DRBM" evidence="3">
    <location>
        <begin position="1"/>
        <end position="43"/>
    </location>
</feature>
<dbReference type="EMBL" id="JAPWTJ010002850">
    <property type="protein sequence ID" value="KAJ8964254.1"/>
    <property type="molecule type" value="Genomic_DNA"/>
</dbReference>
<proteinExistence type="predicted"/>
<evidence type="ECO:0000256" key="1">
    <source>
        <dbReference type="PROSITE-ProRule" id="PRU00266"/>
    </source>
</evidence>
<evidence type="ECO:0000259" key="3">
    <source>
        <dbReference type="PROSITE" id="PS50137"/>
    </source>
</evidence>
<dbReference type="PROSITE" id="PS50137">
    <property type="entry name" value="DS_RBD"/>
    <property type="match status" value="1"/>
</dbReference>
<keyword evidence="1" id="KW-0694">RNA-binding</keyword>
<organism evidence="4 5">
    <name type="scientific">Molorchus minor</name>
    <dbReference type="NCBI Taxonomy" id="1323400"/>
    <lineage>
        <taxon>Eukaryota</taxon>
        <taxon>Metazoa</taxon>
        <taxon>Ecdysozoa</taxon>
        <taxon>Arthropoda</taxon>
        <taxon>Hexapoda</taxon>
        <taxon>Insecta</taxon>
        <taxon>Pterygota</taxon>
        <taxon>Neoptera</taxon>
        <taxon>Endopterygota</taxon>
        <taxon>Coleoptera</taxon>
        <taxon>Polyphaga</taxon>
        <taxon>Cucujiformia</taxon>
        <taxon>Chrysomeloidea</taxon>
        <taxon>Cerambycidae</taxon>
        <taxon>Lamiinae</taxon>
        <taxon>Monochamini</taxon>
        <taxon>Molorchus</taxon>
    </lineage>
</organism>
<dbReference type="InterPro" id="IPR014720">
    <property type="entry name" value="dsRBD_dom"/>
</dbReference>
<name>A0ABQ9ITW6_9CUCU</name>
<comment type="caution">
    <text evidence="4">The sequence shown here is derived from an EMBL/GenBank/DDBJ whole genome shotgun (WGS) entry which is preliminary data.</text>
</comment>